<dbReference type="KEGG" id="spad:DVK44_35920"/>
<dbReference type="Gene3D" id="1.10.357.10">
    <property type="entry name" value="Tetracycline Repressor, domain 2"/>
    <property type="match status" value="1"/>
</dbReference>
<evidence type="ECO:0000313" key="7">
    <source>
        <dbReference type="Proteomes" id="UP000253868"/>
    </source>
</evidence>
<dbReference type="PROSITE" id="PS01081">
    <property type="entry name" value="HTH_TETR_1"/>
    <property type="match status" value="1"/>
</dbReference>
<dbReference type="GO" id="GO:0000976">
    <property type="term" value="F:transcription cis-regulatory region binding"/>
    <property type="evidence" value="ECO:0007669"/>
    <property type="project" value="TreeGrafter"/>
</dbReference>
<dbReference type="SUPFAM" id="SSF46689">
    <property type="entry name" value="Homeodomain-like"/>
    <property type="match status" value="1"/>
</dbReference>
<dbReference type="Pfam" id="PF17754">
    <property type="entry name" value="TetR_C_14"/>
    <property type="match status" value="1"/>
</dbReference>
<dbReference type="InterPro" id="IPR041347">
    <property type="entry name" value="MftR_C"/>
</dbReference>
<name>A0A345HZR8_9ACTN</name>
<evidence type="ECO:0000313" key="6">
    <source>
        <dbReference type="EMBL" id="AXG82192.1"/>
    </source>
</evidence>
<dbReference type="GO" id="GO:0003700">
    <property type="term" value="F:DNA-binding transcription factor activity"/>
    <property type="evidence" value="ECO:0007669"/>
    <property type="project" value="TreeGrafter"/>
</dbReference>
<evidence type="ECO:0000256" key="3">
    <source>
        <dbReference type="ARBA" id="ARBA00023163"/>
    </source>
</evidence>
<evidence type="ECO:0000256" key="1">
    <source>
        <dbReference type="ARBA" id="ARBA00023015"/>
    </source>
</evidence>
<dbReference type="RefSeq" id="WP_114664732.1">
    <property type="nucleotide sequence ID" value="NZ_CP031194.1"/>
</dbReference>
<accession>A0A345HZR8</accession>
<sequence>MSTSETLRERRRRETRTEIHATALRLAREHGFDGITVEMIAIGAGVSPRTFFNYFPSKEEAVVHGPTALPQAFVDDFAALGPARPGVVLDDLTRLLVRDLAETRPGREEFRTVFRLAHEHTAVQAALLTRFDRFQRSVAEAVALRLGKEPGDEVPSLIAALGLAAVRVGLERWAADDSPERDESALPYVERSLTLLRTFLTA</sequence>
<dbReference type="OrthoDB" id="8688418at2"/>
<keyword evidence="2 4" id="KW-0238">DNA-binding</keyword>
<feature type="domain" description="HTH tetR-type" evidence="5">
    <location>
        <begin position="13"/>
        <end position="73"/>
    </location>
</feature>
<dbReference type="AlphaFoldDB" id="A0A345HZR8"/>
<dbReference type="InterPro" id="IPR001647">
    <property type="entry name" value="HTH_TetR"/>
</dbReference>
<keyword evidence="7" id="KW-1185">Reference proteome</keyword>
<organism evidence="6 7">
    <name type="scientific">Streptomyces paludis</name>
    <dbReference type="NCBI Taxonomy" id="2282738"/>
    <lineage>
        <taxon>Bacteria</taxon>
        <taxon>Bacillati</taxon>
        <taxon>Actinomycetota</taxon>
        <taxon>Actinomycetes</taxon>
        <taxon>Kitasatosporales</taxon>
        <taxon>Streptomycetaceae</taxon>
        <taxon>Streptomyces</taxon>
    </lineage>
</organism>
<dbReference type="EMBL" id="CP031194">
    <property type="protein sequence ID" value="AXG82192.1"/>
    <property type="molecule type" value="Genomic_DNA"/>
</dbReference>
<evidence type="ECO:0000256" key="2">
    <source>
        <dbReference type="ARBA" id="ARBA00023125"/>
    </source>
</evidence>
<dbReference type="InterPro" id="IPR050109">
    <property type="entry name" value="HTH-type_TetR-like_transc_reg"/>
</dbReference>
<feature type="DNA-binding region" description="H-T-H motif" evidence="4">
    <location>
        <begin position="36"/>
        <end position="55"/>
    </location>
</feature>
<evidence type="ECO:0000259" key="5">
    <source>
        <dbReference type="PROSITE" id="PS50977"/>
    </source>
</evidence>
<dbReference type="InterPro" id="IPR023772">
    <property type="entry name" value="DNA-bd_HTH_TetR-type_CS"/>
</dbReference>
<keyword evidence="1" id="KW-0805">Transcription regulation</keyword>
<dbReference type="Proteomes" id="UP000253868">
    <property type="component" value="Chromosome"/>
</dbReference>
<dbReference type="PANTHER" id="PTHR30055">
    <property type="entry name" value="HTH-TYPE TRANSCRIPTIONAL REGULATOR RUTR"/>
    <property type="match status" value="1"/>
</dbReference>
<reference evidence="7" key="1">
    <citation type="submission" date="2018-07" db="EMBL/GenBank/DDBJ databases">
        <authorList>
            <person name="Zhao J."/>
        </authorList>
    </citation>
    <scope>NUCLEOTIDE SEQUENCE [LARGE SCALE GENOMIC DNA]</scope>
    <source>
        <strain evidence="7">GSSD-12</strain>
    </source>
</reference>
<protein>
    <submittedName>
        <fullName evidence="6">TetR family transcriptional regulator</fullName>
    </submittedName>
</protein>
<evidence type="ECO:0000256" key="4">
    <source>
        <dbReference type="PROSITE-ProRule" id="PRU00335"/>
    </source>
</evidence>
<dbReference type="Pfam" id="PF00440">
    <property type="entry name" value="TetR_N"/>
    <property type="match status" value="1"/>
</dbReference>
<keyword evidence="3" id="KW-0804">Transcription</keyword>
<dbReference type="PROSITE" id="PS50977">
    <property type="entry name" value="HTH_TETR_2"/>
    <property type="match status" value="1"/>
</dbReference>
<gene>
    <name evidence="6" type="ORF">DVK44_35920</name>
</gene>
<dbReference type="InterPro" id="IPR009057">
    <property type="entry name" value="Homeodomain-like_sf"/>
</dbReference>
<dbReference type="PANTHER" id="PTHR30055:SF238">
    <property type="entry name" value="MYCOFACTOCIN BIOSYNTHESIS TRANSCRIPTIONAL REGULATOR MFTR-RELATED"/>
    <property type="match status" value="1"/>
</dbReference>
<proteinExistence type="predicted"/>